<evidence type="ECO:0000313" key="4">
    <source>
        <dbReference type="Proteomes" id="UP000542125"/>
    </source>
</evidence>
<evidence type="ECO:0000256" key="1">
    <source>
        <dbReference type="ARBA" id="ARBA00006622"/>
    </source>
</evidence>
<dbReference type="Proteomes" id="UP000542125">
    <property type="component" value="Unassembled WGS sequence"/>
</dbReference>
<sequence>MLQQADRKSFATLRPHPRRLKTSICRCEGLPNMDGEANVIALHGDTRCGRESLLHEALITDIERACDGPSTRFVHRLLGTLRQHAADPSLLRTARVLAASRPRPRDAYIDPAGRFRIDVLTWQAGQVSRVHTHDTWRALAIIDGWLREDLYDRSDAIADARHSSSSAVLPGGARFHLPGDATVHRLRNVGSIPTVSLHVRGLRPAASPCIRHDRDYACEKPWTISTAGS</sequence>
<feature type="binding site" evidence="2">
    <location>
        <position position="184"/>
    </location>
    <ligand>
        <name>Fe cation</name>
        <dbReference type="ChEBI" id="CHEBI:24875"/>
        <note>catalytic</note>
    </ligand>
</feature>
<comment type="similarity">
    <text evidence="1">Belongs to the cysteine dioxygenase family.</text>
</comment>
<feature type="binding site" evidence="2">
    <location>
        <position position="133"/>
    </location>
    <ligand>
        <name>Fe cation</name>
        <dbReference type="ChEBI" id="CHEBI:24875"/>
        <note>catalytic</note>
    </ligand>
</feature>
<dbReference type="InterPro" id="IPR010300">
    <property type="entry name" value="CDO_1"/>
</dbReference>
<name>A0A7Y9IRW0_9BURK</name>
<dbReference type="RefSeq" id="WP_179584238.1">
    <property type="nucleotide sequence ID" value="NZ_JACBYR010000001.1"/>
</dbReference>
<gene>
    <name evidence="3" type="ORF">FHW18_001153</name>
</gene>
<organism evidence="3 4">
    <name type="scientific">Pigmentiphaga litoralis</name>
    <dbReference type="NCBI Taxonomy" id="516702"/>
    <lineage>
        <taxon>Bacteria</taxon>
        <taxon>Pseudomonadati</taxon>
        <taxon>Pseudomonadota</taxon>
        <taxon>Betaproteobacteria</taxon>
        <taxon>Burkholderiales</taxon>
        <taxon>Alcaligenaceae</taxon>
        <taxon>Pigmentiphaga</taxon>
    </lineage>
</organism>
<dbReference type="AlphaFoldDB" id="A0A7Y9IRW0"/>
<feature type="binding site" evidence="2">
    <location>
        <position position="131"/>
    </location>
    <ligand>
        <name>Fe cation</name>
        <dbReference type="ChEBI" id="CHEBI:24875"/>
        <note>catalytic</note>
    </ligand>
</feature>
<keyword evidence="2" id="KW-0408">Iron</keyword>
<keyword evidence="2" id="KW-0479">Metal-binding</keyword>
<evidence type="ECO:0000256" key="2">
    <source>
        <dbReference type="PIRSR" id="PIRSR610300-51"/>
    </source>
</evidence>
<dbReference type="GO" id="GO:0016702">
    <property type="term" value="F:oxidoreductase activity, acting on single donors with incorporation of molecular oxygen, incorporation of two atoms of oxygen"/>
    <property type="evidence" value="ECO:0007669"/>
    <property type="project" value="InterPro"/>
</dbReference>
<protein>
    <submittedName>
        <fullName evidence="3">Putative metal-dependent enzyme (Double-stranded beta helix superfamily)</fullName>
    </submittedName>
</protein>
<proteinExistence type="inferred from homology"/>
<accession>A0A7Y9IRW0</accession>
<dbReference type="GO" id="GO:0005506">
    <property type="term" value="F:iron ion binding"/>
    <property type="evidence" value="ECO:0007669"/>
    <property type="project" value="InterPro"/>
</dbReference>
<comment type="caution">
    <text evidence="3">The sequence shown here is derived from an EMBL/GenBank/DDBJ whole genome shotgun (WGS) entry which is preliminary data.</text>
</comment>
<dbReference type="SUPFAM" id="SSF51182">
    <property type="entry name" value="RmlC-like cupins"/>
    <property type="match status" value="1"/>
</dbReference>
<evidence type="ECO:0000313" key="3">
    <source>
        <dbReference type="EMBL" id="NYE81882.1"/>
    </source>
</evidence>
<dbReference type="Gene3D" id="2.60.120.10">
    <property type="entry name" value="Jelly Rolls"/>
    <property type="match status" value="1"/>
</dbReference>
<dbReference type="InterPro" id="IPR014710">
    <property type="entry name" value="RmlC-like_jellyroll"/>
</dbReference>
<dbReference type="EMBL" id="JACBYR010000001">
    <property type="protein sequence ID" value="NYE81882.1"/>
    <property type="molecule type" value="Genomic_DNA"/>
</dbReference>
<dbReference type="InterPro" id="IPR011051">
    <property type="entry name" value="RmlC_Cupin_sf"/>
</dbReference>
<reference evidence="3 4" key="1">
    <citation type="submission" date="2020-07" db="EMBL/GenBank/DDBJ databases">
        <title>Genomic Encyclopedia of Type Strains, Phase IV (KMG-V): Genome sequencing to study the core and pangenomes of soil and plant-associated prokaryotes.</title>
        <authorList>
            <person name="Whitman W."/>
        </authorList>
    </citation>
    <scope>NUCLEOTIDE SEQUENCE [LARGE SCALE GENOMIC DNA]</scope>
    <source>
        <strain evidence="3 4">SAS40</strain>
    </source>
</reference>
<dbReference type="Pfam" id="PF05995">
    <property type="entry name" value="CDO_I"/>
    <property type="match status" value="1"/>
</dbReference>
<keyword evidence="4" id="KW-1185">Reference proteome</keyword>